<dbReference type="RefSeq" id="WP_098317054.1">
    <property type="nucleotide sequence ID" value="NZ_NTYF01000023.1"/>
</dbReference>
<gene>
    <name evidence="1" type="ORF">CN495_08145</name>
</gene>
<evidence type="ECO:0000313" key="2">
    <source>
        <dbReference type="Proteomes" id="UP000219897"/>
    </source>
</evidence>
<reference evidence="1 2" key="1">
    <citation type="submission" date="2017-09" db="EMBL/GenBank/DDBJ databases">
        <title>Large-scale bioinformatics analysis of Bacillus genomes uncovers conserved roles of natural products in bacterial physiology.</title>
        <authorList>
            <consortium name="Agbiome Team Llc"/>
            <person name="Bleich R.M."/>
            <person name="Kirk G.J."/>
            <person name="Santa Maria K.C."/>
            <person name="Allen S.E."/>
            <person name="Farag S."/>
            <person name="Shank E.A."/>
            <person name="Bowers A."/>
        </authorList>
    </citation>
    <scope>NUCLEOTIDE SEQUENCE [LARGE SCALE GENOMIC DNA]</scope>
    <source>
        <strain evidence="1 2">AFS005140</strain>
    </source>
</reference>
<organism evidence="1 2">
    <name type="scientific">Bacillus thuringiensis</name>
    <dbReference type="NCBI Taxonomy" id="1428"/>
    <lineage>
        <taxon>Bacteria</taxon>
        <taxon>Bacillati</taxon>
        <taxon>Bacillota</taxon>
        <taxon>Bacilli</taxon>
        <taxon>Bacillales</taxon>
        <taxon>Bacillaceae</taxon>
        <taxon>Bacillus</taxon>
        <taxon>Bacillus cereus group</taxon>
    </lineage>
</organism>
<dbReference type="EMBL" id="NTYF01000023">
    <property type="protein sequence ID" value="PER55714.1"/>
    <property type="molecule type" value="Genomic_DNA"/>
</dbReference>
<comment type="caution">
    <text evidence="1">The sequence shown here is derived from an EMBL/GenBank/DDBJ whole genome shotgun (WGS) entry which is preliminary data.</text>
</comment>
<evidence type="ECO:0000313" key="1">
    <source>
        <dbReference type="EMBL" id="PER55714.1"/>
    </source>
</evidence>
<dbReference type="Proteomes" id="UP000219897">
    <property type="component" value="Unassembled WGS sequence"/>
</dbReference>
<dbReference type="AlphaFoldDB" id="A0ABD6SGR8"/>
<accession>A0ABD6SGR8</accession>
<name>A0ABD6SGR8_BACTU</name>
<proteinExistence type="predicted"/>
<protein>
    <submittedName>
        <fullName evidence="1">Uncharacterized protein</fullName>
    </submittedName>
</protein>
<sequence length="318" mass="35368">MGQTYKKSEISQDVLGLRVAQGESVFVVSDTEGHLESLLKELEVRADKSRSVTGKTVKTKVCDMSEDATIWGFFEDEQWIIGFRNMDSVENMRNWLQSFTEVTGVFVFRDGECFSIIERSMLLPDEGEKKEKREDFLLTEEETRQFVATSVKTDGTAILIADKVAHTHDLVGEILSQEFFSGDALFGDKHVVHALTKEYGLKTDAYENKKSMRDTKYAVMGARETKPVHILNVKAEHLEALLDMNNVLAGGSVITISKREFSRVQERSIREITDASTTGASVHPWVLGLTSSLLVGVGSAGNITSLTTITEEMEKANG</sequence>